<dbReference type="InterPro" id="IPR025563">
    <property type="entry name" value="DUF4286"/>
</dbReference>
<comment type="caution">
    <text evidence="1">The sequence shown here is derived from an EMBL/GenBank/DDBJ whole genome shotgun (WGS) entry which is preliminary data.</text>
</comment>
<keyword evidence="2" id="KW-1185">Reference proteome</keyword>
<dbReference type="RefSeq" id="WP_344502091.1">
    <property type="nucleotide sequence ID" value="NZ_BAAAQD010000004.1"/>
</dbReference>
<name>A0ABP4KUY3_9ACTN</name>
<dbReference type="InterPro" id="IPR011008">
    <property type="entry name" value="Dimeric_a/b-barrel"/>
</dbReference>
<accession>A0ABP4KUY3</accession>
<dbReference type="SUPFAM" id="SSF54909">
    <property type="entry name" value="Dimeric alpha+beta barrel"/>
    <property type="match status" value="1"/>
</dbReference>
<dbReference type="Pfam" id="PF14114">
    <property type="entry name" value="DUF4286"/>
    <property type="match status" value="1"/>
</dbReference>
<proteinExistence type="predicted"/>
<protein>
    <recommendedName>
        <fullName evidence="3">DUF4286 family protein</fullName>
    </recommendedName>
</protein>
<organism evidence="1 2">
    <name type="scientific">Dactylosporangium maewongense</name>
    <dbReference type="NCBI Taxonomy" id="634393"/>
    <lineage>
        <taxon>Bacteria</taxon>
        <taxon>Bacillati</taxon>
        <taxon>Actinomycetota</taxon>
        <taxon>Actinomycetes</taxon>
        <taxon>Micromonosporales</taxon>
        <taxon>Micromonosporaceae</taxon>
        <taxon>Dactylosporangium</taxon>
    </lineage>
</organism>
<reference evidence="2" key="1">
    <citation type="journal article" date="2019" name="Int. J. Syst. Evol. Microbiol.">
        <title>The Global Catalogue of Microorganisms (GCM) 10K type strain sequencing project: providing services to taxonomists for standard genome sequencing and annotation.</title>
        <authorList>
            <consortium name="The Broad Institute Genomics Platform"/>
            <consortium name="The Broad Institute Genome Sequencing Center for Infectious Disease"/>
            <person name="Wu L."/>
            <person name="Ma J."/>
        </authorList>
    </citation>
    <scope>NUCLEOTIDE SEQUENCE [LARGE SCALE GENOMIC DNA]</scope>
    <source>
        <strain evidence="2">JCM 15933</strain>
    </source>
</reference>
<evidence type="ECO:0000313" key="2">
    <source>
        <dbReference type="Proteomes" id="UP001501470"/>
    </source>
</evidence>
<evidence type="ECO:0000313" key="1">
    <source>
        <dbReference type="EMBL" id="GAA1510718.1"/>
    </source>
</evidence>
<dbReference type="EMBL" id="BAAAQD010000004">
    <property type="protein sequence ID" value="GAA1510718.1"/>
    <property type="molecule type" value="Genomic_DNA"/>
</dbReference>
<evidence type="ECO:0008006" key="3">
    <source>
        <dbReference type="Google" id="ProtNLM"/>
    </source>
</evidence>
<dbReference type="Proteomes" id="UP001501470">
    <property type="component" value="Unassembled WGS sequence"/>
</dbReference>
<gene>
    <name evidence="1" type="ORF">GCM10009827_026130</name>
</gene>
<sequence>MPSNVMIVLSNTRPEVEDEFNAWYSDVHVHEVVDELDGFATAQRFKLADQQVEEGATWKYLVIYTIPEGKLADAQAAIRAQRAERAEALAAGRKPWISARSDLFDGKHHSWFFTAITDEIAGRS</sequence>